<dbReference type="Gene3D" id="3.90.1680.10">
    <property type="entry name" value="SOS response associated peptidase-like"/>
    <property type="match status" value="1"/>
</dbReference>
<evidence type="ECO:0000256" key="8">
    <source>
        <dbReference type="RuleBase" id="RU364100"/>
    </source>
</evidence>
<dbReference type="GO" id="GO:0106300">
    <property type="term" value="P:protein-DNA covalent cross-linking repair"/>
    <property type="evidence" value="ECO:0007669"/>
    <property type="project" value="InterPro"/>
</dbReference>
<evidence type="ECO:0000313" key="9">
    <source>
        <dbReference type="EMBL" id="MBK4714200.1"/>
    </source>
</evidence>
<dbReference type="RefSeq" id="WP_238712207.1">
    <property type="nucleotide sequence ID" value="NZ_JAEPBH010000004.1"/>
</dbReference>
<evidence type="ECO:0000256" key="1">
    <source>
        <dbReference type="ARBA" id="ARBA00008136"/>
    </source>
</evidence>
<evidence type="ECO:0000256" key="6">
    <source>
        <dbReference type="ARBA" id="ARBA00023125"/>
    </source>
</evidence>
<keyword evidence="5" id="KW-0190">Covalent protein-DNA linkage</keyword>
<dbReference type="EC" id="3.4.-.-" evidence="8"/>
<proteinExistence type="inferred from homology"/>
<dbReference type="EMBL" id="JAEPBH010000004">
    <property type="protein sequence ID" value="MBK4714200.1"/>
    <property type="molecule type" value="Genomic_DNA"/>
</dbReference>
<name>A0A8K0V2X8_9ENTR</name>
<comment type="caution">
    <text evidence="9">The sequence shown here is derived from an EMBL/GenBank/DDBJ whole genome shotgun (WGS) entry which is preliminary data.</text>
</comment>
<keyword evidence="7" id="KW-0456">Lyase</keyword>
<reference evidence="9" key="1">
    <citation type="submission" date="2021-01" db="EMBL/GenBank/DDBJ databases">
        <title>Intestinitalea alba gen. nov., sp. nov., a novel genus of the family Enterobacteriaceae, isolated from the gut of the plastic-eating mealworm Tenebrio molitor L.</title>
        <authorList>
            <person name="Yang Y."/>
        </authorList>
    </citation>
    <scope>NUCLEOTIDE SEQUENCE</scope>
    <source>
        <strain evidence="9">BIT-L3</strain>
    </source>
</reference>
<keyword evidence="10" id="KW-1185">Reference proteome</keyword>
<evidence type="ECO:0000256" key="3">
    <source>
        <dbReference type="ARBA" id="ARBA00022763"/>
    </source>
</evidence>
<gene>
    <name evidence="9" type="ORF">JJB97_02380</name>
</gene>
<evidence type="ECO:0000256" key="7">
    <source>
        <dbReference type="ARBA" id="ARBA00023239"/>
    </source>
</evidence>
<protein>
    <recommendedName>
        <fullName evidence="8">Abasic site processing protein</fullName>
        <ecNumber evidence="8">3.4.-.-</ecNumber>
    </recommendedName>
</protein>
<organism evidence="9 10">
    <name type="scientific">Tenebrionibacter intestinalis</name>
    <dbReference type="NCBI Taxonomy" id="2799638"/>
    <lineage>
        <taxon>Bacteria</taxon>
        <taxon>Pseudomonadati</taxon>
        <taxon>Pseudomonadota</taxon>
        <taxon>Gammaproteobacteria</taxon>
        <taxon>Enterobacterales</taxon>
        <taxon>Enterobacteriaceae</taxon>
        <taxon>Tenebrionibacter/Tenebrionicola group</taxon>
        <taxon>Tenebrionibacter</taxon>
    </lineage>
</organism>
<keyword evidence="2 8" id="KW-0645">Protease</keyword>
<accession>A0A8K0V2X8</accession>
<evidence type="ECO:0000256" key="4">
    <source>
        <dbReference type="ARBA" id="ARBA00022801"/>
    </source>
</evidence>
<dbReference type="GO" id="GO:0003697">
    <property type="term" value="F:single-stranded DNA binding"/>
    <property type="evidence" value="ECO:0007669"/>
    <property type="project" value="InterPro"/>
</dbReference>
<keyword evidence="6" id="KW-0238">DNA-binding</keyword>
<sequence>MCGRFAQAQTRETYLTCLGDGVDRDIAYDPQPIGRYNVAPGTNVLLLSERAGQLHLDPVFWGYAPGWWKKQPLINARVETAAASRMFKPLWQHGRAICFADGWFEWKKESDKKQPYFIHRADGQPIFMAAIGSTPFERGDNAQGFLIVTAAADAGLVDIHDRRPLVLSPEAACAWMRQDTGGKEAQDIAHCGAVPAGEFTWRPVNRAVGNIHNQGPEIIAPVT</sequence>
<evidence type="ECO:0000256" key="5">
    <source>
        <dbReference type="ARBA" id="ARBA00023124"/>
    </source>
</evidence>
<dbReference type="InterPro" id="IPR003738">
    <property type="entry name" value="SRAP"/>
</dbReference>
<dbReference type="PANTHER" id="PTHR13604">
    <property type="entry name" value="DC12-RELATED"/>
    <property type="match status" value="1"/>
</dbReference>
<evidence type="ECO:0000313" key="10">
    <source>
        <dbReference type="Proteomes" id="UP000659047"/>
    </source>
</evidence>
<dbReference type="Pfam" id="PF02586">
    <property type="entry name" value="SRAP"/>
    <property type="match status" value="1"/>
</dbReference>
<dbReference type="SUPFAM" id="SSF143081">
    <property type="entry name" value="BB1717-like"/>
    <property type="match status" value="1"/>
</dbReference>
<comment type="similarity">
    <text evidence="1 8">Belongs to the SOS response-associated peptidase family.</text>
</comment>
<keyword evidence="4 8" id="KW-0378">Hydrolase</keyword>
<keyword evidence="3" id="KW-0227">DNA damage</keyword>
<dbReference type="GO" id="GO:0016829">
    <property type="term" value="F:lyase activity"/>
    <property type="evidence" value="ECO:0007669"/>
    <property type="project" value="UniProtKB-KW"/>
</dbReference>
<dbReference type="GO" id="GO:0006508">
    <property type="term" value="P:proteolysis"/>
    <property type="evidence" value="ECO:0007669"/>
    <property type="project" value="UniProtKB-KW"/>
</dbReference>
<dbReference type="AlphaFoldDB" id="A0A8K0V2X8"/>
<dbReference type="GO" id="GO:0008233">
    <property type="term" value="F:peptidase activity"/>
    <property type="evidence" value="ECO:0007669"/>
    <property type="project" value="UniProtKB-KW"/>
</dbReference>
<dbReference type="InterPro" id="IPR036590">
    <property type="entry name" value="SRAP-like"/>
</dbReference>
<dbReference type="PANTHER" id="PTHR13604:SF0">
    <property type="entry name" value="ABASIC SITE PROCESSING PROTEIN HMCES"/>
    <property type="match status" value="1"/>
</dbReference>
<dbReference type="NCBIfam" id="NF007413">
    <property type="entry name" value="PRK09951.1"/>
    <property type="match status" value="1"/>
</dbReference>
<dbReference type="Proteomes" id="UP000659047">
    <property type="component" value="Unassembled WGS sequence"/>
</dbReference>
<evidence type="ECO:0000256" key="2">
    <source>
        <dbReference type="ARBA" id="ARBA00022670"/>
    </source>
</evidence>